<dbReference type="HOGENOM" id="CLU_101381_2_0_0"/>
<protein>
    <recommendedName>
        <fullName evidence="5">Chloramphenicol 3-O phosphotransferase</fullName>
    </recommendedName>
</protein>
<dbReference type="SUPFAM" id="SSF52540">
    <property type="entry name" value="P-loop containing nucleoside triphosphate hydrolases"/>
    <property type="match status" value="1"/>
</dbReference>
<dbReference type="RefSeq" id="WP_039685916.1">
    <property type="nucleotide sequence ID" value="NZ_CP010028.1"/>
</dbReference>
<dbReference type="STRING" id="1182571.QR90_15620"/>
<dbReference type="GO" id="GO:0005524">
    <property type="term" value="F:ATP binding"/>
    <property type="evidence" value="ECO:0007669"/>
    <property type="project" value="InterPro"/>
</dbReference>
<dbReference type="InterPro" id="IPR027417">
    <property type="entry name" value="P-loop_NTPase"/>
</dbReference>
<sequence length="188" mass="20930">MPPPLGQIILINGASSAGKTTLCRALRDALPDTLAGPFLHFSLDFFMFDADVLPRTPQGRIREWSRIRPQVFGGFYRCLPALLGAGNNLVVDLILENSAQWDQLRELLAPYDVTLVGLHCPVEELERREAARGDRRPGDARRDAQTVHTFVPYDLELDCRDPVLHNVERVVSGWTARAVSGGRGKETE</sequence>
<name>A0A0A7KND7_9DEIO</name>
<organism evidence="3 4">
    <name type="scientific">Deinococcus radiopugnans</name>
    <dbReference type="NCBI Taxonomy" id="57497"/>
    <lineage>
        <taxon>Bacteria</taxon>
        <taxon>Thermotogati</taxon>
        <taxon>Deinococcota</taxon>
        <taxon>Deinococci</taxon>
        <taxon>Deinococcales</taxon>
        <taxon>Deinococcaceae</taxon>
        <taxon>Deinococcus</taxon>
    </lineage>
</organism>
<reference evidence="4" key="1">
    <citation type="submission" date="2014-11" db="EMBL/GenBank/DDBJ databases">
        <title>Hymenobacter sp. DG25B genome submission.</title>
        <authorList>
            <person name="Jung H.-Y."/>
            <person name="Kim M.K."/>
            <person name="Srinivasan S."/>
            <person name="Lim S."/>
        </authorList>
    </citation>
    <scope>NUCLEOTIDE SEQUENCE [LARGE SCALE GENOMIC DNA]</scope>
    <source>
        <strain evidence="4">DY59</strain>
    </source>
</reference>
<accession>A0A0A7KND7</accession>
<dbReference type="InterPro" id="IPR012853">
    <property type="entry name" value="CPT"/>
</dbReference>
<evidence type="ECO:0000256" key="2">
    <source>
        <dbReference type="PIRSR" id="PIRSR007531-2"/>
    </source>
</evidence>
<feature type="active site" evidence="1">
    <location>
        <position position="44"/>
    </location>
</feature>
<dbReference type="Gene3D" id="3.40.50.300">
    <property type="entry name" value="P-loop containing nucleotide triphosphate hydrolases"/>
    <property type="match status" value="1"/>
</dbReference>
<dbReference type="EMBL" id="CP010028">
    <property type="protein sequence ID" value="AIZ46173.1"/>
    <property type="molecule type" value="Genomic_DNA"/>
</dbReference>
<dbReference type="AlphaFoldDB" id="A0A0A7KND7"/>
<evidence type="ECO:0000256" key="1">
    <source>
        <dbReference type="PIRSR" id="PIRSR007531-1"/>
    </source>
</evidence>
<gene>
    <name evidence="3" type="ORF">QR90_15620</name>
</gene>
<dbReference type="KEGG" id="dsw:QR90_15620"/>
<proteinExistence type="predicted"/>
<evidence type="ECO:0000313" key="3">
    <source>
        <dbReference type="EMBL" id="AIZ46173.1"/>
    </source>
</evidence>
<dbReference type="Proteomes" id="UP000030634">
    <property type="component" value="Chromosome"/>
</dbReference>
<evidence type="ECO:0008006" key="5">
    <source>
        <dbReference type="Google" id="ProtNLM"/>
    </source>
</evidence>
<evidence type="ECO:0000313" key="4">
    <source>
        <dbReference type="Proteomes" id="UP000030634"/>
    </source>
</evidence>
<dbReference type="Pfam" id="PF07931">
    <property type="entry name" value="CPT"/>
    <property type="match status" value="1"/>
</dbReference>
<dbReference type="GO" id="GO:0016740">
    <property type="term" value="F:transferase activity"/>
    <property type="evidence" value="ECO:0007669"/>
    <property type="project" value="InterPro"/>
</dbReference>
<dbReference type="PIRSF" id="PIRSF007531">
    <property type="entry name" value="CPT"/>
    <property type="match status" value="1"/>
</dbReference>
<feature type="binding site" evidence="2">
    <location>
        <begin position="13"/>
        <end position="20"/>
    </location>
    <ligand>
        <name>ATP</name>
        <dbReference type="ChEBI" id="CHEBI:30616"/>
    </ligand>
</feature>